<dbReference type="SFLD" id="SFLDS00003">
    <property type="entry name" value="Haloacid_Dehalogenase"/>
    <property type="match status" value="1"/>
</dbReference>
<dbReference type="NCBIfam" id="TIGR01484">
    <property type="entry name" value="HAD-SF-IIB"/>
    <property type="match status" value="1"/>
</dbReference>
<dbReference type="CDD" id="cd07516">
    <property type="entry name" value="HAD_Pase"/>
    <property type="match status" value="1"/>
</dbReference>
<keyword evidence="1" id="KW-0378">Hydrolase</keyword>
<protein>
    <submittedName>
        <fullName evidence="1">Cof-type HAD-IIB family hydrolase</fullName>
    </submittedName>
</protein>
<dbReference type="PROSITE" id="PS01229">
    <property type="entry name" value="COF_2"/>
    <property type="match status" value="1"/>
</dbReference>
<dbReference type="Gene3D" id="3.30.1240.10">
    <property type="match status" value="1"/>
</dbReference>
<dbReference type="SUPFAM" id="SSF56784">
    <property type="entry name" value="HAD-like"/>
    <property type="match status" value="1"/>
</dbReference>
<dbReference type="PANTHER" id="PTHR10000:SF8">
    <property type="entry name" value="HAD SUPERFAMILY HYDROLASE-LIKE, TYPE 3"/>
    <property type="match status" value="1"/>
</dbReference>
<dbReference type="SFLD" id="SFLDG01140">
    <property type="entry name" value="C2.B:_Phosphomannomutase_and_P"/>
    <property type="match status" value="1"/>
</dbReference>
<keyword evidence="2" id="KW-1185">Reference proteome</keyword>
<dbReference type="InterPro" id="IPR000150">
    <property type="entry name" value="Cof"/>
</dbReference>
<dbReference type="InterPro" id="IPR006379">
    <property type="entry name" value="HAD-SF_hydro_IIB"/>
</dbReference>
<organism evidence="1 2">
    <name type="scientific">Niallia alba</name>
    <dbReference type="NCBI Taxonomy" id="2729105"/>
    <lineage>
        <taxon>Bacteria</taxon>
        <taxon>Bacillati</taxon>
        <taxon>Bacillota</taxon>
        <taxon>Bacilli</taxon>
        <taxon>Bacillales</taxon>
        <taxon>Bacillaceae</taxon>
        <taxon>Niallia</taxon>
    </lineage>
</organism>
<dbReference type="GO" id="GO:0000287">
    <property type="term" value="F:magnesium ion binding"/>
    <property type="evidence" value="ECO:0007669"/>
    <property type="project" value="TreeGrafter"/>
</dbReference>
<proteinExistence type="predicted"/>
<dbReference type="Pfam" id="PF08282">
    <property type="entry name" value="Hydrolase_3"/>
    <property type="match status" value="1"/>
</dbReference>
<dbReference type="Gene3D" id="3.40.50.1000">
    <property type="entry name" value="HAD superfamily/HAD-like"/>
    <property type="match status" value="1"/>
</dbReference>
<dbReference type="InterPro" id="IPR036412">
    <property type="entry name" value="HAD-like_sf"/>
</dbReference>
<dbReference type="EMBL" id="JABBPK010000001">
    <property type="protein sequence ID" value="NMO77812.1"/>
    <property type="molecule type" value="Genomic_DNA"/>
</dbReference>
<dbReference type="Proteomes" id="UP000588491">
    <property type="component" value="Unassembled WGS sequence"/>
</dbReference>
<reference evidence="1 2" key="1">
    <citation type="submission" date="2020-04" db="EMBL/GenBank/DDBJ databases">
        <title>Bacillus sp. UniB3 isolated from commercial digestive syrup.</title>
        <authorList>
            <person name="Thorat V."/>
            <person name="Kirdat K."/>
            <person name="Tiwarekar B."/>
            <person name="Yadav A."/>
        </authorList>
    </citation>
    <scope>NUCLEOTIDE SEQUENCE [LARGE SCALE GENOMIC DNA]</scope>
    <source>
        <strain evidence="1 2">UniB3</strain>
    </source>
</reference>
<evidence type="ECO:0000313" key="2">
    <source>
        <dbReference type="Proteomes" id="UP000588491"/>
    </source>
</evidence>
<dbReference type="InterPro" id="IPR023214">
    <property type="entry name" value="HAD_sf"/>
</dbReference>
<gene>
    <name evidence="1" type="ORF">HHU08_12465</name>
</gene>
<accession>A0A7Y0K8X5</accession>
<dbReference type="NCBIfam" id="TIGR00099">
    <property type="entry name" value="Cof-subfamily"/>
    <property type="match status" value="1"/>
</dbReference>
<sequence length="277" mass="30583">MAYKMIVLDMDDTLLTDEHIISEATKKALMLAQEHGVKVVLASGRPTYAMQEAAKELKLAEYGSFILSFNGAKIINCKTGEELFSSTLAPKTVHQLFDLSERENVWIHTYMEDEIITQQNNPFTEIEAQITGLPIKTVADFKETVSSPVVKVLMVKEEDHLKVVEAKLQAELAEHLSVMRSKPFFLEFTELGVTKGTSLAFLIEKLGITREEVIAIGDSYNDVAMIEFAGLGVAMGNAPDDVKELANFVTDTNNNDGVAKVINTFILEPLAAAKQLN</sequence>
<name>A0A7Y0K8X5_9BACI</name>
<evidence type="ECO:0000313" key="1">
    <source>
        <dbReference type="EMBL" id="NMO77812.1"/>
    </source>
</evidence>
<dbReference type="AlphaFoldDB" id="A0A7Y0K8X5"/>
<dbReference type="GO" id="GO:0005829">
    <property type="term" value="C:cytosol"/>
    <property type="evidence" value="ECO:0007669"/>
    <property type="project" value="TreeGrafter"/>
</dbReference>
<dbReference type="RefSeq" id="WP_016203811.1">
    <property type="nucleotide sequence ID" value="NZ_JABBPK010000001.1"/>
</dbReference>
<dbReference type="PANTHER" id="PTHR10000">
    <property type="entry name" value="PHOSPHOSERINE PHOSPHATASE"/>
    <property type="match status" value="1"/>
</dbReference>
<dbReference type="GO" id="GO:0016791">
    <property type="term" value="F:phosphatase activity"/>
    <property type="evidence" value="ECO:0007669"/>
    <property type="project" value="TreeGrafter"/>
</dbReference>
<dbReference type="SFLD" id="SFLDG01144">
    <property type="entry name" value="C2.B.4:_PGP_Like"/>
    <property type="match status" value="1"/>
</dbReference>
<comment type="caution">
    <text evidence="1">The sequence shown here is derived from an EMBL/GenBank/DDBJ whole genome shotgun (WGS) entry which is preliminary data.</text>
</comment>